<proteinExistence type="predicted"/>
<evidence type="ECO:0000313" key="2">
    <source>
        <dbReference type="Proteomes" id="UP001221898"/>
    </source>
</evidence>
<organism evidence="1 2">
    <name type="scientific">Aldrovandia affinis</name>
    <dbReference type="NCBI Taxonomy" id="143900"/>
    <lineage>
        <taxon>Eukaryota</taxon>
        <taxon>Metazoa</taxon>
        <taxon>Chordata</taxon>
        <taxon>Craniata</taxon>
        <taxon>Vertebrata</taxon>
        <taxon>Euteleostomi</taxon>
        <taxon>Actinopterygii</taxon>
        <taxon>Neopterygii</taxon>
        <taxon>Teleostei</taxon>
        <taxon>Notacanthiformes</taxon>
        <taxon>Halosauridae</taxon>
        <taxon>Aldrovandia</taxon>
    </lineage>
</organism>
<name>A0AAD7RMT2_9TELE</name>
<keyword evidence="2" id="KW-1185">Reference proteome</keyword>
<gene>
    <name evidence="1" type="ORF">AAFF_G00159780</name>
</gene>
<dbReference type="AlphaFoldDB" id="A0AAD7RMT2"/>
<dbReference type="InterPro" id="IPR032567">
    <property type="entry name" value="RTL1-rel"/>
</dbReference>
<reference evidence="1" key="1">
    <citation type="journal article" date="2023" name="Science">
        <title>Genome structures resolve the early diversification of teleost fishes.</title>
        <authorList>
            <person name="Parey E."/>
            <person name="Louis A."/>
            <person name="Montfort J."/>
            <person name="Bouchez O."/>
            <person name="Roques C."/>
            <person name="Iampietro C."/>
            <person name="Lluch J."/>
            <person name="Castinel A."/>
            <person name="Donnadieu C."/>
            <person name="Desvignes T."/>
            <person name="Floi Bucao C."/>
            <person name="Jouanno E."/>
            <person name="Wen M."/>
            <person name="Mejri S."/>
            <person name="Dirks R."/>
            <person name="Jansen H."/>
            <person name="Henkel C."/>
            <person name="Chen W.J."/>
            <person name="Zahm M."/>
            <person name="Cabau C."/>
            <person name="Klopp C."/>
            <person name="Thompson A.W."/>
            <person name="Robinson-Rechavi M."/>
            <person name="Braasch I."/>
            <person name="Lecointre G."/>
            <person name="Bobe J."/>
            <person name="Postlethwait J.H."/>
            <person name="Berthelot C."/>
            <person name="Roest Crollius H."/>
            <person name="Guiguen Y."/>
        </authorList>
    </citation>
    <scope>NUCLEOTIDE SEQUENCE</scope>
    <source>
        <strain evidence="1">NC1722</strain>
    </source>
</reference>
<dbReference type="PANTHER" id="PTHR15503:SF22">
    <property type="entry name" value="TRANSPOSON TY3-I GAG POLYPROTEIN"/>
    <property type="match status" value="1"/>
</dbReference>
<dbReference type="EMBL" id="JAINUG010000216">
    <property type="protein sequence ID" value="KAJ8387166.1"/>
    <property type="molecule type" value="Genomic_DNA"/>
</dbReference>
<comment type="caution">
    <text evidence="1">The sequence shown here is derived from an EMBL/GenBank/DDBJ whole genome shotgun (WGS) entry which is preliminary data.</text>
</comment>
<sequence length="145" mass="15961">MNASGQQWESLGLGYCCVVRGSLPSRYSAFAEEIRKVFQHASSDQEPSKRLIALRQGRKTAADHSIDFRTIAAATNWNDAALADLFLASLNEALQDELAHQEPITQLDPLSSVPPFVWTTVPDNAGPRDSFHRSAGPKAMFRFAT</sequence>
<evidence type="ECO:0008006" key="3">
    <source>
        <dbReference type="Google" id="ProtNLM"/>
    </source>
</evidence>
<protein>
    <recommendedName>
        <fullName evidence="3">Retrotransposon gag domain-containing protein</fullName>
    </recommendedName>
</protein>
<dbReference type="PANTHER" id="PTHR15503">
    <property type="entry name" value="LDOC1 RELATED"/>
    <property type="match status" value="1"/>
</dbReference>
<evidence type="ECO:0000313" key="1">
    <source>
        <dbReference type="EMBL" id="KAJ8387166.1"/>
    </source>
</evidence>
<accession>A0AAD7RMT2</accession>
<dbReference type="Proteomes" id="UP001221898">
    <property type="component" value="Unassembled WGS sequence"/>
</dbReference>